<feature type="compositionally biased region" description="Polar residues" evidence="8">
    <location>
        <begin position="36"/>
        <end position="48"/>
    </location>
</feature>
<feature type="compositionally biased region" description="Polar residues" evidence="8">
    <location>
        <begin position="412"/>
        <end position="437"/>
    </location>
</feature>
<dbReference type="GO" id="GO:0000785">
    <property type="term" value="C:chromatin"/>
    <property type="evidence" value="ECO:0007669"/>
    <property type="project" value="TreeGrafter"/>
</dbReference>
<evidence type="ECO:0000256" key="8">
    <source>
        <dbReference type="SAM" id="MobiDB-lite"/>
    </source>
</evidence>
<reference evidence="10" key="1">
    <citation type="submission" date="2023-06" db="EMBL/GenBank/DDBJ databases">
        <title>Male Hemibagrus guttatus genome.</title>
        <authorList>
            <person name="Bian C."/>
        </authorList>
    </citation>
    <scope>NUCLEOTIDE SEQUENCE</scope>
    <source>
        <strain evidence="10">Male_cb2023</strain>
        <tissue evidence="10">Muscle</tissue>
    </source>
</reference>
<comment type="subcellular location">
    <subcellularLocation>
        <location evidence="1">Nucleus</location>
    </subcellularLocation>
</comment>
<evidence type="ECO:0000256" key="2">
    <source>
        <dbReference type="ARBA" id="ARBA00023015"/>
    </source>
</evidence>
<dbReference type="Proteomes" id="UP001274896">
    <property type="component" value="Unassembled WGS sequence"/>
</dbReference>
<dbReference type="SMART" id="SM00353">
    <property type="entry name" value="HLH"/>
    <property type="match status" value="2"/>
</dbReference>
<evidence type="ECO:0000259" key="9">
    <source>
        <dbReference type="PROSITE" id="PS50888"/>
    </source>
</evidence>
<accession>A0AAE0UPB5</accession>
<comment type="caution">
    <text evidence="10">The sequence shown here is derived from an EMBL/GenBank/DDBJ whole genome shotgun (WGS) entry which is preliminary data.</text>
</comment>
<evidence type="ECO:0000313" key="11">
    <source>
        <dbReference type="Proteomes" id="UP001274896"/>
    </source>
</evidence>
<dbReference type="GO" id="GO:0046983">
    <property type="term" value="F:protein dimerization activity"/>
    <property type="evidence" value="ECO:0007669"/>
    <property type="project" value="InterPro"/>
</dbReference>
<feature type="compositionally biased region" description="Acidic residues" evidence="8">
    <location>
        <begin position="487"/>
        <end position="496"/>
    </location>
</feature>
<dbReference type="InterPro" id="IPR051098">
    <property type="entry name" value="NeuroDiff_E-box_TFs"/>
</dbReference>
<feature type="domain" description="BHLH" evidence="9">
    <location>
        <begin position="619"/>
        <end position="672"/>
    </location>
</feature>
<evidence type="ECO:0000256" key="4">
    <source>
        <dbReference type="ARBA" id="ARBA00023163"/>
    </source>
</evidence>
<dbReference type="SUPFAM" id="SSF47459">
    <property type="entry name" value="HLH, helix-loop-helix DNA-binding domain"/>
    <property type="match status" value="2"/>
</dbReference>
<keyword evidence="4" id="KW-0804">Transcription</keyword>
<dbReference type="GO" id="GO:0000981">
    <property type="term" value="F:DNA-binding transcription factor activity, RNA polymerase II-specific"/>
    <property type="evidence" value="ECO:0007669"/>
    <property type="project" value="TreeGrafter"/>
</dbReference>
<feature type="compositionally biased region" description="Polar residues" evidence="8">
    <location>
        <begin position="56"/>
        <end position="74"/>
    </location>
</feature>
<gene>
    <name evidence="10" type="ORF">QTP70_028738</name>
</gene>
<evidence type="ECO:0000256" key="1">
    <source>
        <dbReference type="ARBA" id="ARBA00004123"/>
    </source>
</evidence>
<proteinExistence type="predicted"/>
<sequence length="727" mass="78736">MSDTGIRMSTAGTDKELSDLLDFSAMFPLPGANGKNRPNAQTGGQFASTGLEDRSGSGSWGSAEQNSPSFTSRAFDNVGHYNEHESMSPSSMYSSGIGGKSDRGPYPFGTQFLPGEMSMSSPDGLSPSGVKATSPFYGAYPANRRRPLDGVLDTPPKKIRKVPAGLPTSVYPTAPSDDFNQENTGFPASKTGSVYPGTYYMEEGLQDPWAQSGYSSIPHLAQSAPFAAINPQDRLKRQPLPLSPPSYPHHGSEVNGGFQSAYTPPINGTDGIMGNRSSAPGSSGDEIGKALASIYPSDNNGSNFSSTPPTPVGSPPNMAVSASQWPRGSTQSAQSPNFEGGLQALQNKMEDCLGEALHVLRNHAVGSGLSAEMHTLLSAAGGAAGLSSLSQSFSLHSRVPSMVPNHHEESAGLTSTGSLLHGQSTATQAPTNSQPEGFSSLPGSLPRVSSTDIKREEKEDDENCSVIDKSDDEKKDGKMSRTQTSLDNDEDDEDLPAEVKAEREKERRVANNARERLRVRDINEAFKELGRMCQLHLNNEKPQTKLLILHQAVNVILSLEQQVRGRFVQKRYVTYQVKWFGFHHDTTFVSVINKSPVALGSSVSEECLTLEEKEQRDRERRLANNARERVRVRDINEAFRELGRMCQLHLKSDKAQTKLIILQQAVQVILSLERQVRERNLNPKAACLKRREEEKVTGIGGDPQMLGGGHPGLGSDGHTHMGSEDYT</sequence>
<evidence type="ECO:0000313" key="10">
    <source>
        <dbReference type="EMBL" id="KAK3513735.1"/>
    </source>
</evidence>
<feature type="domain" description="BHLH" evidence="9">
    <location>
        <begin position="506"/>
        <end position="559"/>
    </location>
</feature>
<dbReference type="CDD" id="cd18943">
    <property type="entry name" value="bHLH_E-protein_E47-like"/>
    <property type="match status" value="1"/>
</dbReference>
<dbReference type="PANTHER" id="PTHR11793:SF7">
    <property type="entry name" value="TRANSCRIPTION FACTOR E2-ALPHA"/>
    <property type="match status" value="1"/>
</dbReference>
<dbReference type="FunFam" id="4.10.280.10:FF:000001">
    <property type="entry name" value="Putative transcription factor 12"/>
    <property type="match status" value="2"/>
</dbReference>
<dbReference type="GO" id="GO:0005667">
    <property type="term" value="C:transcription regulator complex"/>
    <property type="evidence" value="ECO:0007669"/>
    <property type="project" value="TreeGrafter"/>
</dbReference>
<feature type="compositionally biased region" description="Basic and acidic residues" evidence="8">
    <location>
        <begin position="717"/>
        <end position="727"/>
    </location>
</feature>
<dbReference type="Gene3D" id="4.10.280.10">
    <property type="entry name" value="Helix-loop-helix DNA-binding domain"/>
    <property type="match status" value="2"/>
</dbReference>
<dbReference type="InterPro" id="IPR036638">
    <property type="entry name" value="HLH_DNA-bd_sf"/>
</dbReference>
<feature type="region of interest" description="Disordered" evidence="8">
    <location>
        <begin position="402"/>
        <end position="507"/>
    </location>
</feature>
<keyword evidence="5" id="KW-0539">Nucleus</keyword>
<feature type="compositionally biased region" description="Polar residues" evidence="8">
    <location>
        <begin position="320"/>
        <end position="337"/>
    </location>
</feature>
<feature type="region of interest" description="Disordered" evidence="8">
    <location>
        <begin position="692"/>
        <end position="727"/>
    </location>
</feature>
<feature type="compositionally biased region" description="Gly residues" evidence="8">
    <location>
        <begin position="698"/>
        <end position="715"/>
    </location>
</feature>
<keyword evidence="2" id="KW-0805">Transcription regulation</keyword>
<dbReference type="GO" id="GO:0000978">
    <property type="term" value="F:RNA polymerase II cis-regulatory region sequence-specific DNA binding"/>
    <property type="evidence" value="ECO:0007669"/>
    <property type="project" value="TreeGrafter"/>
</dbReference>
<feature type="region of interest" description="Disordered" evidence="8">
    <location>
        <begin position="26"/>
        <end position="128"/>
    </location>
</feature>
<protein>
    <recommendedName>
        <fullName evidence="6">Transcription factor E2-alpha</fullName>
    </recommendedName>
    <alternativeName>
        <fullName evidence="7">Transcription factor 3</fullName>
    </alternativeName>
</protein>
<dbReference type="GO" id="GO:0005634">
    <property type="term" value="C:nucleus"/>
    <property type="evidence" value="ECO:0007669"/>
    <property type="project" value="UniProtKB-SubCell"/>
</dbReference>
<dbReference type="AlphaFoldDB" id="A0AAE0UPB5"/>
<organism evidence="10 11">
    <name type="scientific">Hemibagrus guttatus</name>
    <dbReference type="NCBI Taxonomy" id="175788"/>
    <lineage>
        <taxon>Eukaryota</taxon>
        <taxon>Metazoa</taxon>
        <taxon>Chordata</taxon>
        <taxon>Craniata</taxon>
        <taxon>Vertebrata</taxon>
        <taxon>Euteleostomi</taxon>
        <taxon>Actinopterygii</taxon>
        <taxon>Neopterygii</taxon>
        <taxon>Teleostei</taxon>
        <taxon>Ostariophysi</taxon>
        <taxon>Siluriformes</taxon>
        <taxon>Bagridae</taxon>
        <taxon>Hemibagrus</taxon>
    </lineage>
</organism>
<dbReference type="InterPro" id="IPR011598">
    <property type="entry name" value="bHLH_dom"/>
</dbReference>
<dbReference type="PROSITE" id="PS50888">
    <property type="entry name" value="BHLH"/>
    <property type="match status" value="2"/>
</dbReference>
<evidence type="ECO:0000256" key="3">
    <source>
        <dbReference type="ARBA" id="ARBA00023125"/>
    </source>
</evidence>
<dbReference type="EMBL" id="JAUCMX010000022">
    <property type="protein sequence ID" value="KAK3513735.1"/>
    <property type="molecule type" value="Genomic_DNA"/>
</dbReference>
<feature type="region of interest" description="Disordered" evidence="8">
    <location>
        <begin position="147"/>
        <end position="188"/>
    </location>
</feature>
<dbReference type="PANTHER" id="PTHR11793">
    <property type="entry name" value="BASIC HELIX-LOOP-HELIX TRANSCRIPTION FACTOR"/>
    <property type="match status" value="1"/>
</dbReference>
<keyword evidence="3" id="KW-0238">DNA-binding</keyword>
<feature type="compositionally biased region" description="Basic and acidic residues" evidence="8">
    <location>
        <begin position="468"/>
        <end position="479"/>
    </location>
</feature>
<name>A0AAE0UPB5_9TELE</name>
<evidence type="ECO:0000256" key="5">
    <source>
        <dbReference type="ARBA" id="ARBA00023242"/>
    </source>
</evidence>
<evidence type="ECO:0000256" key="7">
    <source>
        <dbReference type="ARBA" id="ARBA00041234"/>
    </source>
</evidence>
<keyword evidence="11" id="KW-1185">Reference proteome</keyword>
<evidence type="ECO:0000256" key="6">
    <source>
        <dbReference type="ARBA" id="ARBA00041064"/>
    </source>
</evidence>
<feature type="compositionally biased region" description="Basic and acidic residues" evidence="8">
    <location>
        <begin position="497"/>
        <end position="507"/>
    </location>
</feature>
<dbReference type="Pfam" id="PF00010">
    <property type="entry name" value="HLH"/>
    <property type="match status" value="2"/>
</dbReference>
<feature type="region of interest" description="Disordered" evidence="8">
    <location>
        <begin position="266"/>
        <end position="338"/>
    </location>
</feature>